<feature type="compositionally biased region" description="Polar residues" evidence="1">
    <location>
        <begin position="83"/>
        <end position="93"/>
    </location>
</feature>
<protein>
    <recommendedName>
        <fullName evidence="2">DUF7722 domain-containing protein</fullName>
    </recommendedName>
</protein>
<dbReference type="EMBL" id="JBJKBG010000007">
    <property type="protein sequence ID" value="KAL3732248.1"/>
    <property type="molecule type" value="Genomic_DNA"/>
</dbReference>
<dbReference type="PANTHER" id="PTHR33513:SF45">
    <property type="entry name" value="CYTOPLASMIC TRNA 2-THIOLATION PROTEIN"/>
    <property type="match status" value="1"/>
</dbReference>
<sequence length="93" mass="10859">MDQIQRQKRGGVSRFQMPLHYPKYTSQDYRDMPEWKLDCLLAEYGLPITGDLSYKRDFAMGAFLWPDCHQDPRPSSRGCAQEHFSSQESQVIS</sequence>
<dbReference type="AlphaFoldDB" id="A0ABD3K1I6"/>
<proteinExistence type="predicted"/>
<dbReference type="InterPro" id="IPR056139">
    <property type="entry name" value="DUF7722"/>
</dbReference>
<evidence type="ECO:0000256" key="1">
    <source>
        <dbReference type="SAM" id="MobiDB-lite"/>
    </source>
</evidence>
<organism evidence="3 4">
    <name type="scientific">Eucalyptus globulus</name>
    <name type="common">Tasmanian blue gum</name>
    <dbReference type="NCBI Taxonomy" id="34317"/>
    <lineage>
        <taxon>Eukaryota</taxon>
        <taxon>Viridiplantae</taxon>
        <taxon>Streptophyta</taxon>
        <taxon>Embryophyta</taxon>
        <taxon>Tracheophyta</taxon>
        <taxon>Spermatophyta</taxon>
        <taxon>Magnoliopsida</taxon>
        <taxon>eudicotyledons</taxon>
        <taxon>Gunneridae</taxon>
        <taxon>Pentapetalae</taxon>
        <taxon>rosids</taxon>
        <taxon>malvids</taxon>
        <taxon>Myrtales</taxon>
        <taxon>Myrtaceae</taxon>
        <taxon>Myrtoideae</taxon>
        <taxon>Eucalypteae</taxon>
        <taxon>Eucalyptus</taxon>
    </lineage>
</organism>
<accession>A0ABD3K1I6</accession>
<keyword evidence="4" id="KW-1185">Reference proteome</keyword>
<feature type="region of interest" description="Disordered" evidence="1">
    <location>
        <begin position="71"/>
        <end position="93"/>
    </location>
</feature>
<name>A0ABD3K1I6_EUCGL</name>
<reference evidence="3 4" key="1">
    <citation type="submission" date="2024-11" db="EMBL/GenBank/DDBJ databases">
        <title>Chromosome-level genome assembly of Eucalyptus globulus Labill. provides insights into its genome evolution.</title>
        <authorList>
            <person name="Li X."/>
        </authorList>
    </citation>
    <scope>NUCLEOTIDE SEQUENCE [LARGE SCALE GENOMIC DNA]</scope>
    <source>
        <strain evidence="3">CL2024</strain>
        <tissue evidence="3">Fresh tender leaves</tissue>
    </source>
</reference>
<evidence type="ECO:0000313" key="4">
    <source>
        <dbReference type="Proteomes" id="UP001634007"/>
    </source>
</evidence>
<dbReference type="Pfam" id="PF24847">
    <property type="entry name" value="DUF7722"/>
    <property type="match status" value="1"/>
</dbReference>
<comment type="caution">
    <text evidence="3">The sequence shown here is derived from an EMBL/GenBank/DDBJ whole genome shotgun (WGS) entry which is preliminary data.</text>
</comment>
<evidence type="ECO:0000259" key="2">
    <source>
        <dbReference type="Pfam" id="PF24847"/>
    </source>
</evidence>
<evidence type="ECO:0000313" key="3">
    <source>
        <dbReference type="EMBL" id="KAL3732248.1"/>
    </source>
</evidence>
<dbReference type="Proteomes" id="UP001634007">
    <property type="component" value="Unassembled WGS sequence"/>
</dbReference>
<gene>
    <name evidence="3" type="ORF">ACJRO7_028993</name>
</gene>
<feature type="domain" description="DUF7722" evidence="2">
    <location>
        <begin position="21"/>
        <end position="66"/>
    </location>
</feature>
<dbReference type="PANTHER" id="PTHR33513">
    <property type="entry name" value="OS06G0523300 PROTEIN"/>
    <property type="match status" value="1"/>
</dbReference>